<accession>A0ABP8VCR2</accession>
<keyword evidence="3" id="KW-0804">Transcription</keyword>
<gene>
    <name evidence="5" type="ORF">GCM10023116_50590</name>
</gene>
<keyword evidence="2" id="KW-0238">DNA-binding</keyword>
<proteinExistence type="predicted"/>
<dbReference type="PROSITE" id="PS01117">
    <property type="entry name" value="HTH_MARR_1"/>
    <property type="match status" value="1"/>
</dbReference>
<dbReference type="PANTHER" id="PTHR33164:SF95">
    <property type="entry name" value="TRANSCRIPTIONAL REGULATOR"/>
    <property type="match status" value="1"/>
</dbReference>
<organism evidence="5 6">
    <name type="scientific">Kistimonas scapharcae</name>
    <dbReference type="NCBI Taxonomy" id="1036133"/>
    <lineage>
        <taxon>Bacteria</taxon>
        <taxon>Pseudomonadati</taxon>
        <taxon>Pseudomonadota</taxon>
        <taxon>Gammaproteobacteria</taxon>
        <taxon>Oceanospirillales</taxon>
        <taxon>Endozoicomonadaceae</taxon>
        <taxon>Kistimonas</taxon>
    </lineage>
</organism>
<keyword evidence="6" id="KW-1185">Reference proteome</keyword>
<dbReference type="InterPro" id="IPR039422">
    <property type="entry name" value="MarR/SlyA-like"/>
</dbReference>
<name>A0ABP8VCR2_9GAMM</name>
<evidence type="ECO:0000256" key="1">
    <source>
        <dbReference type="ARBA" id="ARBA00023015"/>
    </source>
</evidence>
<dbReference type="Proteomes" id="UP001500604">
    <property type="component" value="Unassembled WGS sequence"/>
</dbReference>
<dbReference type="EMBL" id="BAABFL010000481">
    <property type="protein sequence ID" value="GAA4652775.1"/>
    <property type="molecule type" value="Genomic_DNA"/>
</dbReference>
<evidence type="ECO:0000256" key="2">
    <source>
        <dbReference type="ARBA" id="ARBA00023125"/>
    </source>
</evidence>
<comment type="caution">
    <text evidence="5">The sequence shown here is derived from an EMBL/GenBank/DDBJ whole genome shotgun (WGS) entry which is preliminary data.</text>
</comment>
<reference evidence="6" key="1">
    <citation type="journal article" date="2019" name="Int. J. Syst. Evol. Microbiol.">
        <title>The Global Catalogue of Microorganisms (GCM) 10K type strain sequencing project: providing services to taxonomists for standard genome sequencing and annotation.</title>
        <authorList>
            <consortium name="The Broad Institute Genomics Platform"/>
            <consortium name="The Broad Institute Genome Sequencing Center for Infectious Disease"/>
            <person name="Wu L."/>
            <person name="Ma J."/>
        </authorList>
    </citation>
    <scope>NUCLEOTIDE SEQUENCE [LARGE SCALE GENOMIC DNA]</scope>
    <source>
        <strain evidence="6">JCM 17805</strain>
    </source>
</reference>
<dbReference type="SMART" id="SM00347">
    <property type="entry name" value="HTH_MARR"/>
    <property type="match status" value="1"/>
</dbReference>
<dbReference type="SUPFAM" id="SSF46785">
    <property type="entry name" value="Winged helix' DNA-binding domain"/>
    <property type="match status" value="1"/>
</dbReference>
<evidence type="ECO:0000259" key="4">
    <source>
        <dbReference type="PROSITE" id="PS50995"/>
    </source>
</evidence>
<dbReference type="PROSITE" id="PS50995">
    <property type="entry name" value="HTH_MARR_2"/>
    <property type="match status" value="1"/>
</dbReference>
<dbReference type="Gene3D" id="1.10.10.10">
    <property type="entry name" value="Winged helix-like DNA-binding domain superfamily/Winged helix DNA-binding domain"/>
    <property type="match status" value="1"/>
</dbReference>
<dbReference type="Pfam" id="PF01047">
    <property type="entry name" value="MarR"/>
    <property type="match status" value="1"/>
</dbReference>
<dbReference type="RefSeq" id="WP_345199409.1">
    <property type="nucleotide sequence ID" value="NZ_BAABFL010000481.1"/>
</dbReference>
<feature type="domain" description="HTH marR-type" evidence="4">
    <location>
        <begin position="1"/>
        <end position="135"/>
    </location>
</feature>
<keyword evidence="1" id="KW-0805">Transcription regulation</keyword>
<protein>
    <submittedName>
        <fullName evidence="5">MarR family transcriptional regulator</fullName>
    </submittedName>
</protein>
<evidence type="ECO:0000313" key="6">
    <source>
        <dbReference type="Proteomes" id="UP001500604"/>
    </source>
</evidence>
<evidence type="ECO:0000256" key="3">
    <source>
        <dbReference type="ARBA" id="ARBA00023163"/>
    </source>
</evidence>
<evidence type="ECO:0000313" key="5">
    <source>
        <dbReference type="EMBL" id="GAA4652775.1"/>
    </source>
</evidence>
<dbReference type="InterPro" id="IPR000835">
    <property type="entry name" value="HTH_MarR-typ"/>
</dbReference>
<dbReference type="PANTHER" id="PTHR33164">
    <property type="entry name" value="TRANSCRIPTIONAL REGULATOR, MARR FAMILY"/>
    <property type="match status" value="1"/>
</dbReference>
<dbReference type="InterPro" id="IPR036390">
    <property type="entry name" value="WH_DNA-bd_sf"/>
</dbReference>
<sequence length="148" mass="17251">MHLSQSFDYIERYLAKLWRSDDVGRQFEHVTFNEYDYLKAVQTLGRPRLSDLAAEMRVQKPSASTMVAKLERRDLLKRSPCPDDRRSTRVSLTRQGEALMALEDKLFGDMTRKICTAMSEEEYQILETLLDKACRCLQDNTRVKPTPD</sequence>
<dbReference type="InterPro" id="IPR023187">
    <property type="entry name" value="Tscrpt_reg_MarR-type_CS"/>
</dbReference>
<dbReference type="InterPro" id="IPR036388">
    <property type="entry name" value="WH-like_DNA-bd_sf"/>
</dbReference>
<dbReference type="PRINTS" id="PR00598">
    <property type="entry name" value="HTHMARR"/>
</dbReference>